<dbReference type="EMBL" id="QKWP01000212">
    <property type="protein sequence ID" value="RIB24563.1"/>
    <property type="molecule type" value="Genomic_DNA"/>
</dbReference>
<evidence type="ECO:0000313" key="2">
    <source>
        <dbReference type="Proteomes" id="UP000266673"/>
    </source>
</evidence>
<accession>A0A397VX61</accession>
<gene>
    <name evidence="1" type="ORF">C2G38_2168327</name>
</gene>
<dbReference type="Proteomes" id="UP000266673">
    <property type="component" value="Unassembled WGS sequence"/>
</dbReference>
<proteinExistence type="predicted"/>
<comment type="caution">
    <text evidence="1">The sequence shown here is derived from an EMBL/GenBank/DDBJ whole genome shotgun (WGS) entry which is preliminary data.</text>
</comment>
<organism evidence="1 2">
    <name type="scientific">Gigaspora rosea</name>
    <dbReference type="NCBI Taxonomy" id="44941"/>
    <lineage>
        <taxon>Eukaryota</taxon>
        <taxon>Fungi</taxon>
        <taxon>Fungi incertae sedis</taxon>
        <taxon>Mucoromycota</taxon>
        <taxon>Glomeromycotina</taxon>
        <taxon>Glomeromycetes</taxon>
        <taxon>Diversisporales</taxon>
        <taxon>Gigasporaceae</taxon>
        <taxon>Gigaspora</taxon>
    </lineage>
</organism>
<protein>
    <submittedName>
        <fullName evidence="1">Uncharacterized protein</fullName>
    </submittedName>
</protein>
<dbReference type="AlphaFoldDB" id="A0A397VX61"/>
<name>A0A397VX61_9GLOM</name>
<keyword evidence="2" id="KW-1185">Reference proteome</keyword>
<evidence type="ECO:0000313" key="1">
    <source>
        <dbReference type="EMBL" id="RIB24563.1"/>
    </source>
</evidence>
<sequence length="62" mass="6829">MNFQSGHVAESSTSAIINFNNSKLDSDTEMLQDSESKMYNQNSNSETITSSEVSINNIDIPL</sequence>
<reference evidence="1 2" key="1">
    <citation type="submission" date="2018-06" db="EMBL/GenBank/DDBJ databases">
        <title>Comparative genomics reveals the genomic features of Rhizophagus irregularis, R. cerebriforme, R. diaphanum and Gigaspora rosea, and their symbiotic lifestyle signature.</title>
        <authorList>
            <person name="Morin E."/>
            <person name="San Clemente H."/>
            <person name="Chen E.C.H."/>
            <person name="De La Providencia I."/>
            <person name="Hainaut M."/>
            <person name="Kuo A."/>
            <person name="Kohler A."/>
            <person name="Murat C."/>
            <person name="Tang N."/>
            <person name="Roy S."/>
            <person name="Loubradou J."/>
            <person name="Henrissat B."/>
            <person name="Grigoriev I.V."/>
            <person name="Corradi N."/>
            <person name="Roux C."/>
            <person name="Martin F.M."/>
        </authorList>
    </citation>
    <scope>NUCLEOTIDE SEQUENCE [LARGE SCALE GENOMIC DNA]</scope>
    <source>
        <strain evidence="1 2">DAOM 194757</strain>
    </source>
</reference>